<sequence length="267" mass="30162">MSFVNRYVAEILKLQVSLYHARARLESDTDPEALHDLRISVRRIRSLLAPVRNVEGMAPLRIAAAEVGRLTTPVRDLEVMIHELTERGMDAEANRRRSKLRPGYEAALVSSEMKALFTQLDAWPPALRSSSLANTRGGFEQRIRRALTKQVDRLHFALNDPDFDRHELRILVKRTRYLTESFATVSPLSKKAASSLKSVQSALGSWHDHHQWCLKADIETDLKPLALEWEEASIKALDAAESKLQVLSTLLPKVSTKQQDARQPVTA</sequence>
<dbReference type="SMART" id="SM00880">
    <property type="entry name" value="CHAD"/>
    <property type="match status" value="1"/>
</dbReference>
<proteinExistence type="predicted"/>
<dbReference type="PROSITE" id="PS51708">
    <property type="entry name" value="CHAD"/>
    <property type="match status" value="1"/>
</dbReference>
<dbReference type="Proteomes" id="UP000183983">
    <property type="component" value="Unassembled WGS sequence"/>
</dbReference>
<dbReference type="InterPro" id="IPR038186">
    <property type="entry name" value="CHAD_dom_sf"/>
</dbReference>
<gene>
    <name evidence="2" type="ORF">SAMN05216593_101626</name>
</gene>
<dbReference type="AlphaFoldDB" id="A0A1M7JYQ3"/>
<dbReference type="OrthoDB" id="8587394at2"/>
<dbReference type="Gene3D" id="1.40.20.10">
    <property type="entry name" value="CHAD domain"/>
    <property type="match status" value="1"/>
</dbReference>
<accession>A0A1M7JYQ3</accession>
<name>A0A1M7JYQ3_9PSED</name>
<evidence type="ECO:0000313" key="3">
    <source>
        <dbReference type="Proteomes" id="UP000183983"/>
    </source>
</evidence>
<reference evidence="2 3" key="1">
    <citation type="submission" date="2016-11" db="EMBL/GenBank/DDBJ databases">
        <authorList>
            <person name="Jaros S."/>
            <person name="Januszkiewicz K."/>
            <person name="Wedrychowicz H."/>
        </authorList>
    </citation>
    <scope>NUCLEOTIDE SEQUENCE [LARGE SCALE GENOMIC DNA]</scope>
    <source>
        <strain evidence="2 3">LMG 26898</strain>
    </source>
</reference>
<dbReference type="EMBL" id="FRDA01000001">
    <property type="protein sequence ID" value="SHM58085.1"/>
    <property type="molecule type" value="Genomic_DNA"/>
</dbReference>
<dbReference type="STRING" id="1190415.SAMN05216593_101626"/>
<dbReference type="PANTHER" id="PTHR39339">
    <property type="entry name" value="SLR1444 PROTEIN"/>
    <property type="match status" value="1"/>
</dbReference>
<protein>
    <submittedName>
        <fullName evidence="2">CHAD domain-containing protein</fullName>
    </submittedName>
</protein>
<dbReference type="PANTHER" id="PTHR39339:SF1">
    <property type="entry name" value="CHAD DOMAIN-CONTAINING PROTEIN"/>
    <property type="match status" value="1"/>
</dbReference>
<evidence type="ECO:0000259" key="1">
    <source>
        <dbReference type="PROSITE" id="PS51708"/>
    </source>
</evidence>
<feature type="domain" description="CHAD" evidence="1">
    <location>
        <begin position="1"/>
        <end position="267"/>
    </location>
</feature>
<dbReference type="RefSeq" id="WP_073162223.1">
    <property type="nucleotide sequence ID" value="NZ_FRDA01000001.1"/>
</dbReference>
<organism evidence="2 3">
    <name type="scientific">Pseudomonas asturiensis</name>
    <dbReference type="NCBI Taxonomy" id="1190415"/>
    <lineage>
        <taxon>Bacteria</taxon>
        <taxon>Pseudomonadati</taxon>
        <taxon>Pseudomonadota</taxon>
        <taxon>Gammaproteobacteria</taxon>
        <taxon>Pseudomonadales</taxon>
        <taxon>Pseudomonadaceae</taxon>
        <taxon>Pseudomonas</taxon>
    </lineage>
</organism>
<dbReference type="Pfam" id="PF05235">
    <property type="entry name" value="CHAD"/>
    <property type="match status" value="1"/>
</dbReference>
<evidence type="ECO:0000313" key="2">
    <source>
        <dbReference type="EMBL" id="SHM58085.1"/>
    </source>
</evidence>
<dbReference type="InterPro" id="IPR007899">
    <property type="entry name" value="CHAD_dom"/>
</dbReference>